<evidence type="ECO:0000313" key="2">
    <source>
        <dbReference type="EMBL" id="CAF0947119.1"/>
    </source>
</evidence>
<name>A0A814D0D3_9BILA</name>
<accession>A0A814D0D3</accession>
<protein>
    <submittedName>
        <fullName evidence="2">Uncharacterized protein</fullName>
    </submittedName>
</protein>
<sequence>MSQTIGGELQLIEREPKEAFRLIEEYKGQVPKDLIRPINYLGPNSCVFMQGSHMAHRVTGIQSCSELRFTVVNSYISTNPFAEECTRYDTFHNEITADLEFAMHKTWRANAQMLDLAVGDHPWPTRKQIVDRLTMAINELTQCRDLLLGIKSDRLGYYDEKKQNMGNYDMPPSKVNKNDESNHS</sequence>
<feature type="region of interest" description="Disordered" evidence="1">
    <location>
        <begin position="162"/>
        <end position="184"/>
    </location>
</feature>
<dbReference type="Proteomes" id="UP000663854">
    <property type="component" value="Unassembled WGS sequence"/>
</dbReference>
<dbReference type="EMBL" id="CAJNOH010000211">
    <property type="protein sequence ID" value="CAF0947119.1"/>
    <property type="molecule type" value="Genomic_DNA"/>
</dbReference>
<reference evidence="2" key="1">
    <citation type="submission" date="2021-02" db="EMBL/GenBank/DDBJ databases">
        <authorList>
            <person name="Nowell W R."/>
        </authorList>
    </citation>
    <scope>NUCLEOTIDE SEQUENCE</scope>
</reference>
<organism evidence="2 3">
    <name type="scientific">Rotaria sordida</name>
    <dbReference type="NCBI Taxonomy" id="392033"/>
    <lineage>
        <taxon>Eukaryota</taxon>
        <taxon>Metazoa</taxon>
        <taxon>Spiralia</taxon>
        <taxon>Gnathifera</taxon>
        <taxon>Rotifera</taxon>
        <taxon>Eurotatoria</taxon>
        <taxon>Bdelloidea</taxon>
        <taxon>Philodinida</taxon>
        <taxon>Philodinidae</taxon>
        <taxon>Rotaria</taxon>
    </lineage>
</organism>
<gene>
    <name evidence="2" type="ORF">PYM288_LOCUS11916</name>
</gene>
<comment type="caution">
    <text evidence="2">The sequence shown here is derived from an EMBL/GenBank/DDBJ whole genome shotgun (WGS) entry which is preliminary data.</text>
</comment>
<proteinExistence type="predicted"/>
<evidence type="ECO:0000256" key="1">
    <source>
        <dbReference type="SAM" id="MobiDB-lite"/>
    </source>
</evidence>
<dbReference type="AlphaFoldDB" id="A0A814D0D3"/>
<evidence type="ECO:0000313" key="3">
    <source>
        <dbReference type="Proteomes" id="UP000663854"/>
    </source>
</evidence>